<organism evidence="4 5">
    <name type="scientific">Pyricularia oryzae</name>
    <name type="common">Rice blast fungus</name>
    <name type="synonym">Magnaporthe oryzae</name>
    <dbReference type="NCBI Taxonomy" id="318829"/>
    <lineage>
        <taxon>Eukaryota</taxon>
        <taxon>Fungi</taxon>
        <taxon>Dikarya</taxon>
        <taxon>Ascomycota</taxon>
        <taxon>Pezizomycotina</taxon>
        <taxon>Sordariomycetes</taxon>
        <taxon>Sordariomycetidae</taxon>
        <taxon>Magnaporthales</taxon>
        <taxon>Pyriculariaceae</taxon>
        <taxon>Pyricularia</taxon>
    </lineage>
</organism>
<dbReference type="OMA" id="KAKCFYF"/>
<evidence type="ECO:0000313" key="4">
    <source>
        <dbReference type="EMBL" id="QBZ61082.1"/>
    </source>
</evidence>
<evidence type="ECO:0000259" key="2">
    <source>
        <dbReference type="Pfam" id="PF17733"/>
    </source>
</evidence>
<accession>A0A4P7NGL8</accession>
<reference evidence="4 5" key="1">
    <citation type="journal article" date="2019" name="Mol. Biol. Evol.">
        <title>Blast fungal genomes show frequent chromosomal changes, gene gains and losses, and effector gene turnover.</title>
        <authorList>
            <person name="Gomez Luciano L.B."/>
            <person name="Jason Tsai I."/>
            <person name="Chuma I."/>
            <person name="Tosa Y."/>
            <person name="Chen Y.H."/>
            <person name="Li J.Y."/>
            <person name="Li M.Y."/>
            <person name="Jade Lu M.Y."/>
            <person name="Nakayashiki H."/>
            <person name="Li W.H."/>
        </authorList>
    </citation>
    <scope>NUCLEOTIDE SEQUENCE [LARGE SCALE GENOMIC DNA]</scope>
    <source>
        <strain evidence="4">MZ5-1-6</strain>
    </source>
</reference>
<feature type="compositionally biased region" description="Polar residues" evidence="1">
    <location>
        <begin position="246"/>
        <end position="256"/>
    </location>
</feature>
<dbReference type="InterPro" id="IPR058841">
    <property type="entry name" value="HTH_76"/>
</dbReference>
<dbReference type="PANTHER" id="PTHR36855:SF1">
    <property type="entry name" value="PEROXISOME MEMBRANE ANCHOR PROTEIN PEX14P N-TERMINAL DOMAIN-CONTAINING PROTEIN"/>
    <property type="match status" value="1"/>
</dbReference>
<protein>
    <submittedName>
        <fullName evidence="4">Uncharacterized protein</fullName>
    </submittedName>
</protein>
<dbReference type="InterPro" id="IPR040554">
    <property type="entry name" value="KPWE_PEX14_dom"/>
</dbReference>
<name>A0A4P7NGL8_PYROR</name>
<dbReference type="PANTHER" id="PTHR36855">
    <property type="entry name" value="CHROMOSOME 10, WHOLE GENOME SHOTGUN SEQUENCE"/>
    <property type="match status" value="1"/>
</dbReference>
<evidence type="ECO:0000256" key="1">
    <source>
        <dbReference type="SAM" id="MobiDB-lite"/>
    </source>
</evidence>
<evidence type="ECO:0000259" key="3">
    <source>
        <dbReference type="Pfam" id="PF25871"/>
    </source>
</evidence>
<dbReference type="Pfam" id="PF17733">
    <property type="entry name" value="KPWE_dom"/>
    <property type="match status" value="1"/>
</dbReference>
<dbReference type="EMBL" id="CP034207">
    <property type="protein sequence ID" value="QBZ61082.1"/>
    <property type="molecule type" value="Genomic_DNA"/>
</dbReference>
<dbReference type="AlphaFoldDB" id="A0A4P7NGL8"/>
<feature type="domain" description="PEX14-like helix-turn-helix" evidence="3">
    <location>
        <begin position="21"/>
        <end position="89"/>
    </location>
</feature>
<dbReference type="Pfam" id="PF25871">
    <property type="entry name" value="HTH_76"/>
    <property type="match status" value="1"/>
</dbReference>
<evidence type="ECO:0000313" key="5">
    <source>
        <dbReference type="Proteomes" id="UP000294847"/>
    </source>
</evidence>
<sequence length="256" mass="27530">MENHSQQPIAGQQPHQSEDERLFSEFDSYPWQEDSVFLTGLIALLGGVDKLRPDPSHTDLAVHARIFYYQQARNARVDFSAYKQWAAASTARNSTDTEVLPALYWAREQISALDGIPPANAVDAVAAVAQQYVPPPPDPAWQQAAPAQPLRVSHASVGGDGGTGAAPYPAHFAELIAAVQNNQPVPGVREIPDTVIRDSNVKPVGKMTAPKKPWELGRTSSTEAQGGQALQHDATVDQDFPPIDGQAQTQTSGGQP</sequence>
<feature type="region of interest" description="Disordered" evidence="1">
    <location>
        <begin position="203"/>
        <end position="256"/>
    </location>
</feature>
<gene>
    <name evidence="4" type="ORF">PoMZ_08028</name>
</gene>
<feature type="domain" description="Peroxisomal membrane protein PEX14-like KPWE" evidence="2">
    <location>
        <begin position="167"/>
        <end position="215"/>
    </location>
</feature>
<dbReference type="Proteomes" id="UP000294847">
    <property type="component" value="Chromosome 4"/>
</dbReference>
<proteinExistence type="predicted"/>